<dbReference type="GO" id="GO:0043022">
    <property type="term" value="F:ribosome binding"/>
    <property type="evidence" value="ECO:0007669"/>
    <property type="project" value="InterPro"/>
</dbReference>
<keyword evidence="2 5" id="KW-0690">Ribosome biogenesis</keyword>
<dbReference type="NCBIfam" id="TIGR02273">
    <property type="entry name" value="16S_RimM"/>
    <property type="match status" value="1"/>
</dbReference>
<dbReference type="GO" id="GO:0005840">
    <property type="term" value="C:ribosome"/>
    <property type="evidence" value="ECO:0007669"/>
    <property type="project" value="InterPro"/>
</dbReference>
<keyword evidence="3 5" id="KW-0698">rRNA processing</keyword>
<proteinExistence type="inferred from homology"/>
<dbReference type="eggNOG" id="COG0806">
    <property type="taxonomic scope" value="Bacteria"/>
</dbReference>
<protein>
    <recommendedName>
        <fullName evidence="5">Ribosome maturation factor RimM</fullName>
    </recommendedName>
</protein>
<evidence type="ECO:0000256" key="2">
    <source>
        <dbReference type="ARBA" id="ARBA00022517"/>
    </source>
</evidence>
<dbReference type="OrthoDB" id="9783509at2"/>
<gene>
    <name evidence="5" type="primary">rimM</name>
    <name evidence="8" type="ORF">METUNv1_02491</name>
</gene>
<comment type="caution">
    <text evidence="8">The sequence shown here is derived from an EMBL/GenBank/DDBJ whole genome shotgun (WGS) entry which is preliminary data.</text>
</comment>
<evidence type="ECO:0000256" key="4">
    <source>
        <dbReference type="ARBA" id="ARBA00023186"/>
    </source>
</evidence>
<comment type="similarity">
    <text evidence="5">Belongs to the RimM family.</text>
</comment>
<dbReference type="STRING" id="1000565.METUNv1_02491"/>
<comment type="subcellular location">
    <subcellularLocation>
        <location evidence="5">Cytoplasm</location>
    </subcellularLocation>
</comment>
<evidence type="ECO:0000256" key="3">
    <source>
        <dbReference type="ARBA" id="ARBA00022552"/>
    </source>
</evidence>
<dbReference type="InterPro" id="IPR002676">
    <property type="entry name" value="RimM_N"/>
</dbReference>
<dbReference type="GO" id="GO:0042274">
    <property type="term" value="P:ribosomal small subunit biogenesis"/>
    <property type="evidence" value="ECO:0007669"/>
    <property type="project" value="UniProtKB-UniRule"/>
</dbReference>
<dbReference type="RefSeq" id="WP_008062119.1">
    <property type="nucleotide sequence ID" value="NZ_AFHG01000052.1"/>
</dbReference>
<comment type="domain">
    <text evidence="5">The PRC barrel domain binds ribosomal protein uS19.</text>
</comment>
<dbReference type="SUPFAM" id="SSF50447">
    <property type="entry name" value="Translation proteins"/>
    <property type="match status" value="1"/>
</dbReference>
<sequence>MIVLGRLAAPFGVQGWLHMQVFGDDPQSWKVIERWYASSDPESGAAGWRELKPEGFKLQAKGPVVRFEGVPDRTAAEKLVGLYVGVPRHELPDTADDEFYWGDLVGLEVVNLAGERLGRVDRLMETGANDVLVVLDDALGGDKPVERLIPFVSAVVKDVDRAASRVHVDWDAQW</sequence>
<keyword evidence="4 5" id="KW-0143">Chaperone</keyword>
<dbReference type="InterPro" id="IPR011961">
    <property type="entry name" value="RimM"/>
</dbReference>
<dbReference type="GO" id="GO:0005737">
    <property type="term" value="C:cytoplasm"/>
    <property type="evidence" value="ECO:0007669"/>
    <property type="project" value="UniProtKB-SubCell"/>
</dbReference>
<reference evidence="8 9" key="1">
    <citation type="journal article" date="2011" name="J. Bacteriol.">
        <title>Genome sequence of Methyloversatilis universalis FAM5T, a methylotrophic representative of the order Rhodocyclales.</title>
        <authorList>
            <person name="Kittichotirat W."/>
            <person name="Good N.M."/>
            <person name="Hall R."/>
            <person name="Bringel F."/>
            <person name="Lajus A."/>
            <person name="Medigue C."/>
            <person name="Smalley N.E."/>
            <person name="Beck D."/>
            <person name="Bumgarner R."/>
            <person name="Vuilleumier S."/>
            <person name="Kalyuzhnaya M.G."/>
        </authorList>
    </citation>
    <scope>NUCLEOTIDE SEQUENCE [LARGE SCALE GENOMIC DNA]</scope>
    <source>
        <strain evidence="9">ATCC BAA-1314 / JCM 13912 / FAM5</strain>
    </source>
</reference>
<evidence type="ECO:0000256" key="5">
    <source>
        <dbReference type="HAMAP-Rule" id="MF_00014"/>
    </source>
</evidence>
<comment type="subunit">
    <text evidence="5">Binds ribosomal protein uS19.</text>
</comment>
<dbReference type="InterPro" id="IPR056792">
    <property type="entry name" value="PRC_RimM"/>
</dbReference>
<keyword evidence="9" id="KW-1185">Reference proteome</keyword>
<dbReference type="HAMAP" id="MF_00014">
    <property type="entry name" value="Ribosome_mat_RimM"/>
    <property type="match status" value="1"/>
</dbReference>
<feature type="domain" description="Ribosome maturation factor RimM PRC barrel" evidence="7">
    <location>
        <begin position="101"/>
        <end position="171"/>
    </location>
</feature>
<accession>F5RDX4</accession>
<dbReference type="PANTHER" id="PTHR33692">
    <property type="entry name" value="RIBOSOME MATURATION FACTOR RIMM"/>
    <property type="match status" value="1"/>
</dbReference>
<feature type="domain" description="RimM N-terminal" evidence="6">
    <location>
        <begin position="4"/>
        <end position="89"/>
    </location>
</feature>
<dbReference type="InterPro" id="IPR009000">
    <property type="entry name" value="Transl_B-barrel_sf"/>
</dbReference>
<dbReference type="GO" id="GO:0006364">
    <property type="term" value="P:rRNA processing"/>
    <property type="evidence" value="ECO:0007669"/>
    <property type="project" value="UniProtKB-UniRule"/>
</dbReference>
<dbReference type="Gene3D" id="2.30.30.240">
    <property type="entry name" value="PRC-barrel domain"/>
    <property type="match status" value="1"/>
</dbReference>
<evidence type="ECO:0000259" key="7">
    <source>
        <dbReference type="Pfam" id="PF24986"/>
    </source>
</evidence>
<dbReference type="InterPro" id="IPR036976">
    <property type="entry name" value="RimM_N_sf"/>
</dbReference>
<dbReference type="SUPFAM" id="SSF50346">
    <property type="entry name" value="PRC-barrel domain"/>
    <property type="match status" value="1"/>
</dbReference>
<evidence type="ECO:0000313" key="8">
    <source>
        <dbReference type="EMBL" id="EGK71105.1"/>
    </source>
</evidence>
<name>F5RDX4_METUF</name>
<evidence type="ECO:0000259" key="6">
    <source>
        <dbReference type="Pfam" id="PF01782"/>
    </source>
</evidence>
<evidence type="ECO:0000313" key="9">
    <source>
        <dbReference type="Proteomes" id="UP000005019"/>
    </source>
</evidence>
<dbReference type="Pfam" id="PF01782">
    <property type="entry name" value="RimM"/>
    <property type="match status" value="1"/>
</dbReference>
<evidence type="ECO:0000256" key="1">
    <source>
        <dbReference type="ARBA" id="ARBA00022490"/>
    </source>
</evidence>
<dbReference type="EMBL" id="AFHG01000052">
    <property type="protein sequence ID" value="EGK71105.1"/>
    <property type="molecule type" value="Genomic_DNA"/>
</dbReference>
<keyword evidence="1 5" id="KW-0963">Cytoplasm</keyword>
<dbReference type="Proteomes" id="UP000005019">
    <property type="component" value="Unassembled WGS sequence"/>
</dbReference>
<dbReference type="Pfam" id="PF24986">
    <property type="entry name" value="PRC_RimM"/>
    <property type="match status" value="1"/>
</dbReference>
<dbReference type="InterPro" id="IPR011033">
    <property type="entry name" value="PRC_barrel-like_sf"/>
</dbReference>
<dbReference type="Gene3D" id="2.40.30.60">
    <property type="entry name" value="RimM"/>
    <property type="match status" value="1"/>
</dbReference>
<comment type="function">
    <text evidence="5">An accessory protein needed during the final step in the assembly of 30S ribosomal subunit, possibly for assembly of the head region. Essential for efficient processing of 16S rRNA. May be needed both before and after RbfA during the maturation of 16S rRNA. It has affinity for free ribosomal 30S subunits but not for 70S ribosomes.</text>
</comment>
<organism evidence="8 9">
    <name type="scientific">Methyloversatilis universalis (strain ATCC BAA-1314 / DSM 25237 / JCM 13912 / CCUG 52030 / FAM5)</name>
    <dbReference type="NCBI Taxonomy" id="1000565"/>
    <lineage>
        <taxon>Bacteria</taxon>
        <taxon>Pseudomonadati</taxon>
        <taxon>Pseudomonadota</taxon>
        <taxon>Betaproteobacteria</taxon>
        <taxon>Nitrosomonadales</taxon>
        <taxon>Sterolibacteriaceae</taxon>
        <taxon>Methyloversatilis</taxon>
    </lineage>
</organism>
<dbReference type="AlphaFoldDB" id="F5RDX4"/>
<dbReference type="PANTHER" id="PTHR33692:SF1">
    <property type="entry name" value="RIBOSOME MATURATION FACTOR RIMM"/>
    <property type="match status" value="1"/>
</dbReference>